<dbReference type="EMBL" id="FMUX01000003">
    <property type="protein sequence ID" value="SCY05030.1"/>
    <property type="molecule type" value="Genomic_DNA"/>
</dbReference>
<gene>
    <name evidence="1" type="ORF">SAMN05216233_103167</name>
</gene>
<sequence>MVIYADIEWEYAEYDGYYDSFRVVSATDESGNELAQHLAPDRRFTSLHELQDALALILGIPAGDIILDGV</sequence>
<organism evidence="1 2">
    <name type="scientific">Desulfoluna spongiiphila</name>
    <dbReference type="NCBI Taxonomy" id="419481"/>
    <lineage>
        <taxon>Bacteria</taxon>
        <taxon>Pseudomonadati</taxon>
        <taxon>Thermodesulfobacteriota</taxon>
        <taxon>Desulfobacteria</taxon>
        <taxon>Desulfobacterales</taxon>
        <taxon>Desulfolunaceae</taxon>
        <taxon>Desulfoluna</taxon>
    </lineage>
</organism>
<evidence type="ECO:0000313" key="2">
    <source>
        <dbReference type="Proteomes" id="UP000198870"/>
    </source>
</evidence>
<keyword evidence="2" id="KW-1185">Reference proteome</keyword>
<protein>
    <submittedName>
        <fullName evidence="1">Uncharacterized protein</fullName>
    </submittedName>
</protein>
<dbReference type="STRING" id="419481.SAMN05216233_103167"/>
<name>A0A1G5CS06_9BACT</name>
<dbReference type="Proteomes" id="UP000198870">
    <property type="component" value="Unassembled WGS sequence"/>
</dbReference>
<proteinExistence type="predicted"/>
<reference evidence="1 2" key="1">
    <citation type="submission" date="2016-10" db="EMBL/GenBank/DDBJ databases">
        <authorList>
            <person name="de Groot N.N."/>
        </authorList>
    </citation>
    <scope>NUCLEOTIDE SEQUENCE [LARGE SCALE GENOMIC DNA]</scope>
    <source>
        <strain evidence="1 2">AA1</strain>
    </source>
</reference>
<dbReference type="AlphaFoldDB" id="A0A1G5CS06"/>
<evidence type="ECO:0000313" key="1">
    <source>
        <dbReference type="EMBL" id="SCY05030.1"/>
    </source>
</evidence>
<dbReference type="RefSeq" id="WP_092209337.1">
    <property type="nucleotide sequence ID" value="NZ_FMUX01000003.1"/>
</dbReference>
<accession>A0A1G5CS06</accession>